<gene>
    <name evidence="1" type="ORF">UY23_C0004G0005</name>
</gene>
<evidence type="ECO:0000313" key="2">
    <source>
        <dbReference type="Proteomes" id="UP000034956"/>
    </source>
</evidence>
<comment type="caution">
    <text evidence="1">The sequence shown here is derived from an EMBL/GenBank/DDBJ whole genome shotgun (WGS) entry which is preliminary data.</text>
</comment>
<proteinExistence type="predicted"/>
<dbReference type="Proteomes" id="UP000034956">
    <property type="component" value="Unassembled WGS sequence"/>
</dbReference>
<dbReference type="AlphaFoldDB" id="A0A0G1X9N8"/>
<protein>
    <submittedName>
        <fullName evidence="1">Uncharacterized protein</fullName>
    </submittedName>
</protein>
<reference evidence="1 2" key="1">
    <citation type="journal article" date="2015" name="Nature">
        <title>rRNA introns, odd ribosomes, and small enigmatic genomes across a large radiation of phyla.</title>
        <authorList>
            <person name="Brown C.T."/>
            <person name="Hug L.A."/>
            <person name="Thomas B.C."/>
            <person name="Sharon I."/>
            <person name="Castelle C.J."/>
            <person name="Singh A."/>
            <person name="Wilkins M.J."/>
            <person name="Williams K.H."/>
            <person name="Banfield J.F."/>
        </authorList>
    </citation>
    <scope>NUCLEOTIDE SEQUENCE [LARGE SCALE GENOMIC DNA]</scope>
</reference>
<name>A0A0G1X9N8_9BACT</name>
<evidence type="ECO:0000313" key="1">
    <source>
        <dbReference type="EMBL" id="KKU91060.1"/>
    </source>
</evidence>
<sequence>MIVLGDQAPWVRGLLRWLALRGANEEVGYIMQDADSPWVQQESVHQFHLKNGWPPYLSLAARFAWSPDIPPTNDKDAASLLNAIRMSVKAPRGQTYLVGPKTQGTILGLGNRPEIKDALLALLIEEHRWAGQIAEHFGASRNGISVPYGNPREIAQELTQALGLGNRLGSVSELFRAERPLTLGHLPITEFWEVNEAGERRRATDRNSRNMIVPAGLALPLEFALRGWKLCFTQLPYLGEMVALRDRFLRGTPIRILRIEFDWEPAAGNPALVLRDVFRKKKFERWLLKQEKTKQSNPSPPPEPPTPPDHLFTEISAYWRQNPSVISFLVLGGELNPTFREITL</sequence>
<dbReference type="EMBL" id="LCPF01000004">
    <property type="protein sequence ID" value="KKU91060.1"/>
    <property type="molecule type" value="Genomic_DNA"/>
</dbReference>
<organism evidence="1 2">
    <name type="scientific">Candidatus Jorgensenbacteria bacterium GW2011_GWA1_48_11</name>
    <dbReference type="NCBI Taxonomy" id="1618660"/>
    <lineage>
        <taxon>Bacteria</taxon>
        <taxon>Candidatus Joergenseniibacteriota</taxon>
    </lineage>
</organism>
<accession>A0A0G1X9N8</accession>